<dbReference type="InterPro" id="IPR036397">
    <property type="entry name" value="RNaseH_sf"/>
</dbReference>
<dbReference type="Gene3D" id="3.30.70.270">
    <property type="match status" value="2"/>
</dbReference>
<dbReference type="Pfam" id="PF17921">
    <property type="entry name" value="Integrase_H2C2"/>
    <property type="match status" value="1"/>
</dbReference>
<sequence length="834" mass="93139">MGPVLSRSSYIDDIIYGAPCWDDLCKTLNALLYRLRYWKISVSLPKSEFGVKKCKYLGHDISSDGIRTFPKLAEKVFNLPFSKTQKGVQSFLGSLNNYAKFIEDLPVLAAKISDEQLRSGRDLENPKHAFKILKGRLVSTPLLQHPDPGRQYVIILHANLWAISAVLGQDYDGTILPVRFVGRVLQHAELRYHPAEKEVLALLRVLNTCHTMITSCSEKKIRVYTRYSALAWLFKGRWEVPQVGGQPVSLGPGYPANGLAAILRADITPRERLDEVAETLVPDKGSRIRTPPVSLEMLSSGHIGHLLSFDGAAKRDGSGGAACILWRLPSWEIVAATGHFLEKATVNEAEYSGLVKGMQLALNSGILELVVVGDSRLAIQQLQGVIGCTQPHLLRLLQEAEGLQAKFKSLRLVHVKRDFNAAAHYISKRVIQEQSSLEVTDPGQRKLLQDLNRIHEKLMKDPKSTPESGADHLESVDPGADELGTKGAEDGLAVGPRKPDSQDSEEDPEDARMERWRRICSHQAHDPGLAPLVSFIRGETEPLSLRQTTHLVKIADQFVLDSRDALFYVSRNTPERPQDAADRLRLVVPQDLQEDILHHCHADLQGAHQGIIQTYERLRKEFYWIGMFKDTERYVKECVDYVTAKGLPRNPGSSPGNLLATRPFQVVSIDFIIPLPQSARVNTALLLFQCAFSGYIMCKAMASTEAQDVAEAYEECVFRRFGASEMIRHTVHGSGVQALPGDAREQTVIRSVKACVQTVDQRDWDELPEKLMWALNTSFDFTRLDTPFYLVHGWDAQGTVEAMMGPWGYTRTVSERDAKTLPRSGTVCTQEEEA</sequence>
<dbReference type="Gene3D" id="3.30.420.10">
    <property type="entry name" value="Ribonuclease H-like superfamily/Ribonuclease H"/>
    <property type="match status" value="2"/>
</dbReference>
<protein>
    <submittedName>
        <fullName evidence="6">Reverse transcriptase</fullName>
    </submittedName>
</protein>
<organism evidence="6 7">
    <name type="scientific">Phytophthora megakarya</name>
    <dbReference type="NCBI Taxonomy" id="4795"/>
    <lineage>
        <taxon>Eukaryota</taxon>
        <taxon>Sar</taxon>
        <taxon>Stramenopiles</taxon>
        <taxon>Oomycota</taxon>
        <taxon>Peronosporomycetes</taxon>
        <taxon>Peronosporales</taxon>
        <taxon>Peronosporaceae</taxon>
        <taxon>Phytophthora</taxon>
    </lineage>
</organism>
<keyword evidence="7" id="KW-1185">Reference proteome</keyword>
<proteinExistence type="predicted"/>
<keyword evidence="1" id="KW-0511">Multifunctional enzyme</keyword>
<keyword evidence="6" id="KW-0695">RNA-directed DNA polymerase</keyword>
<dbReference type="SUPFAM" id="SSF53098">
    <property type="entry name" value="Ribonuclease H-like"/>
    <property type="match status" value="2"/>
</dbReference>
<dbReference type="PANTHER" id="PTHR37984:SF5">
    <property type="entry name" value="PROTEIN NYNRIN-LIKE"/>
    <property type="match status" value="1"/>
</dbReference>
<dbReference type="InterPro" id="IPR050951">
    <property type="entry name" value="Retrovirus_Pol_polyprotein"/>
</dbReference>
<feature type="domain" description="Integrase zinc-binding" evidence="5">
    <location>
        <begin position="588"/>
        <end position="644"/>
    </location>
</feature>
<dbReference type="GO" id="GO:0003676">
    <property type="term" value="F:nucleic acid binding"/>
    <property type="evidence" value="ECO:0007669"/>
    <property type="project" value="InterPro"/>
</dbReference>
<dbReference type="CDD" id="cd09279">
    <property type="entry name" value="RNase_HI_like"/>
    <property type="match status" value="1"/>
</dbReference>
<name>A0A225VRT3_9STRA</name>
<dbReference type="OrthoDB" id="126071at2759"/>
<dbReference type="Proteomes" id="UP000198211">
    <property type="component" value="Unassembled WGS sequence"/>
</dbReference>
<feature type="region of interest" description="Disordered" evidence="2">
    <location>
        <begin position="459"/>
        <end position="512"/>
    </location>
</feature>
<comment type="caution">
    <text evidence="6">The sequence shown here is derived from an EMBL/GenBank/DDBJ whole genome shotgun (WGS) entry which is preliminary data.</text>
</comment>
<dbReference type="EMBL" id="NBNE01003256">
    <property type="protein sequence ID" value="OWZ08153.1"/>
    <property type="molecule type" value="Genomic_DNA"/>
</dbReference>
<reference evidence="7" key="1">
    <citation type="submission" date="2017-03" db="EMBL/GenBank/DDBJ databases">
        <title>Phytopthora megakarya and P. palmivora, two closely related causual agents of cacao black pod achieved similar genome size and gene model numbers by different mechanisms.</title>
        <authorList>
            <person name="Ali S."/>
            <person name="Shao J."/>
            <person name="Larry D.J."/>
            <person name="Kronmiller B."/>
            <person name="Shen D."/>
            <person name="Strem M.D."/>
            <person name="Melnick R.L."/>
            <person name="Guiltinan M.J."/>
            <person name="Tyler B.M."/>
            <person name="Meinhardt L.W."/>
            <person name="Bailey B.A."/>
        </authorList>
    </citation>
    <scope>NUCLEOTIDE SEQUENCE [LARGE SCALE GENOMIC DNA]</scope>
    <source>
        <strain evidence="7">zdho120</strain>
    </source>
</reference>
<evidence type="ECO:0000259" key="3">
    <source>
        <dbReference type="Pfam" id="PF13456"/>
    </source>
</evidence>
<evidence type="ECO:0000313" key="7">
    <source>
        <dbReference type="Proteomes" id="UP000198211"/>
    </source>
</evidence>
<dbReference type="FunFam" id="1.10.340.70:FF:000001">
    <property type="entry name" value="Retrovirus-related Pol polyprotein from transposon gypsy-like Protein"/>
    <property type="match status" value="1"/>
</dbReference>
<dbReference type="SUPFAM" id="SSF56672">
    <property type="entry name" value="DNA/RNA polymerases"/>
    <property type="match status" value="1"/>
</dbReference>
<feature type="compositionally biased region" description="Basic and acidic residues" evidence="2">
    <location>
        <begin position="459"/>
        <end position="475"/>
    </location>
</feature>
<evidence type="ECO:0000259" key="4">
    <source>
        <dbReference type="Pfam" id="PF17919"/>
    </source>
</evidence>
<dbReference type="InterPro" id="IPR012337">
    <property type="entry name" value="RNaseH-like_sf"/>
</dbReference>
<dbReference type="Pfam" id="PF13456">
    <property type="entry name" value="RVT_3"/>
    <property type="match status" value="1"/>
</dbReference>
<feature type="domain" description="Reverse transcriptase/retrotransposon-derived protein RNase H-like" evidence="4">
    <location>
        <begin position="127"/>
        <end position="215"/>
    </location>
</feature>
<dbReference type="GO" id="GO:0003964">
    <property type="term" value="F:RNA-directed DNA polymerase activity"/>
    <property type="evidence" value="ECO:0007669"/>
    <property type="project" value="UniProtKB-KW"/>
</dbReference>
<evidence type="ECO:0000256" key="2">
    <source>
        <dbReference type="SAM" id="MobiDB-lite"/>
    </source>
</evidence>
<keyword evidence="6" id="KW-0808">Transferase</keyword>
<dbReference type="PANTHER" id="PTHR37984">
    <property type="entry name" value="PROTEIN CBG26694"/>
    <property type="match status" value="1"/>
</dbReference>
<gene>
    <name evidence="6" type="ORF">PHMEG_00019349</name>
</gene>
<dbReference type="InterPro" id="IPR043502">
    <property type="entry name" value="DNA/RNA_pol_sf"/>
</dbReference>
<evidence type="ECO:0000256" key="1">
    <source>
        <dbReference type="ARBA" id="ARBA00023268"/>
    </source>
</evidence>
<evidence type="ECO:0000259" key="5">
    <source>
        <dbReference type="Pfam" id="PF17921"/>
    </source>
</evidence>
<dbReference type="GO" id="GO:0004523">
    <property type="term" value="F:RNA-DNA hybrid ribonuclease activity"/>
    <property type="evidence" value="ECO:0007669"/>
    <property type="project" value="InterPro"/>
</dbReference>
<dbReference type="Pfam" id="PF17919">
    <property type="entry name" value="RT_RNaseH_2"/>
    <property type="match status" value="1"/>
</dbReference>
<accession>A0A225VRT3</accession>
<dbReference type="Gene3D" id="1.10.340.70">
    <property type="match status" value="1"/>
</dbReference>
<dbReference type="InterPro" id="IPR041588">
    <property type="entry name" value="Integrase_H2C2"/>
</dbReference>
<dbReference type="InterPro" id="IPR002156">
    <property type="entry name" value="RNaseH_domain"/>
</dbReference>
<dbReference type="InterPro" id="IPR041577">
    <property type="entry name" value="RT_RNaseH_2"/>
</dbReference>
<feature type="domain" description="RNase H type-1" evidence="3">
    <location>
        <begin position="309"/>
        <end position="429"/>
    </location>
</feature>
<dbReference type="InterPro" id="IPR043128">
    <property type="entry name" value="Rev_trsase/Diguanyl_cyclase"/>
</dbReference>
<dbReference type="AlphaFoldDB" id="A0A225VRT3"/>
<evidence type="ECO:0000313" key="6">
    <source>
        <dbReference type="EMBL" id="OWZ08153.1"/>
    </source>
</evidence>
<keyword evidence="6" id="KW-0548">Nucleotidyltransferase</keyword>